<feature type="transmembrane region" description="Helical" evidence="1">
    <location>
        <begin position="189"/>
        <end position="209"/>
    </location>
</feature>
<evidence type="ECO:0000259" key="2">
    <source>
        <dbReference type="Pfam" id="PF01757"/>
    </source>
</evidence>
<dbReference type="InterPro" id="IPR002656">
    <property type="entry name" value="Acyl_transf_3_dom"/>
</dbReference>
<dbReference type="InterPro" id="IPR050879">
    <property type="entry name" value="Acyltransferase_3"/>
</dbReference>
<keyword evidence="1" id="KW-0472">Membrane</keyword>
<proteinExistence type="predicted"/>
<feature type="transmembrane region" description="Helical" evidence="1">
    <location>
        <begin position="61"/>
        <end position="78"/>
    </location>
</feature>
<evidence type="ECO:0000313" key="3">
    <source>
        <dbReference type="EMBL" id="GKT32868.1"/>
    </source>
</evidence>
<keyword evidence="1" id="KW-0812">Transmembrane</keyword>
<reference evidence="3" key="1">
    <citation type="submission" date="2022-03" db="EMBL/GenBank/DDBJ databases">
        <title>Draft genome sequence of Aduncisulcus paluster, a free-living microaerophilic Fornicata.</title>
        <authorList>
            <person name="Yuyama I."/>
            <person name="Kume K."/>
            <person name="Tamura T."/>
            <person name="Inagaki Y."/>
            <person name="Hashimoto T."/>
        </authorList>
    </citation>
    <scope>NUCLEOTIDE SEQUENCE</scope>
    <source>
        <strain evidence="3">NY0171</strain>
    </source>
</reference>
<feature type="transmembrane region" description="Helical" evidence="1">
    <location>
        <begin position="451"/>
        <end position="470"/>
    </location>
</feature>
<dbReference type="PANTHER" id="PTHR23028">
    <property type="entry name" value="ACETYLTRANSFERASE"/>
    <property type="match status" value="1"/>
</dbReference>
<keyword evidence="1" id="KW-1133">Transmembrane helix</keyword>
<dbReference type="EMBL" id="BQXS01010077">
    <property type="protein sequence ID" value="GKT32868.1"/>
    <property type="molecule type" value="Genomic_DNA"/>
</dbReference>
<evidence type="ECO:0000313" key="4">
    <source>
        <dbReference type="Proteomes" id="UP001057375"/>
    </source>
</evidence>
<feature type="transmembrane region" description="Helical" evidence="1">
    <location>
        <begin position="99"/>
        <end position="116"/>
    </location>
</feature>
<organism evidence="3 4">
    <name type="scientific">Aduncisulcus paluster</name>
    <dbReference type="NCBI Taxonomy" id="2918883"/>
    <lineage>
        <taxon>Eukaryota</taxon>
        <taxon>Metamonada</taxon>
        <taxon>Carpediemonas-like organisms</taxon>
        <taxon>Aduncisulcus</taxon>
    </lineage>
</organism>
<accession>A0ABQ5KK28</accession>
<sequence length="471" mass="53602">MPKTQSLLNYTSGLRAIAAIVIAILHIEPCLQAFPSPVPICDDYEHGLRHQPFPFSMDKTALRYVMGIFHTLVGFFCAKEILSTPPSIKAYLKYVVKRYLRLWLPALPIIIQWEWAKMAGIEYNFPVSDDYSAFHHLLLRSTFVSFYLVPAGFLWSLASDTLCAVVLPLFLWGCQFLTKTMGGLMSRRGLMVAAPILFAPVIGMFFLSFRMHSPHLFSEEGELDILTSTAIYSFGPVKFLGYVFGACLFCYLGRNLVAEDEEEEEVAEEKKEECIEPEKTNTGLRVMVSVLYDMVAIGLIALSKFISVSFCREAMVEIDQDMRMFDVFFGRTVASIVLVAGFVMPMVKPEEMGNFLFDFISGGLFRFLGKISFSIFLAQYPVYEWVWIRSGLLEKLFNGKIKTWLSFRNLYGFHIGRIAMVGSVIFAAIIYHYCYTGLISKFVKNMTLKKFNFVLVMGLLVYLGYTLVFLQ</sequence>
<gene>
    <name evidence="3" type="ORF">ADUPG1_006918</name>
</gene>
<dbReference type="PANTHER" id="PTHR23028:SF53">
    <property type="entry name" value="ACYL_TRANSF_3 DOMAIN-CONTAINING PROTEIN"/>
    <property type="match status" value="1"/>
</dbReference>
<comment type="caution">
    <text evidence="3">The sequence shown here is derived from an EMBL/GenBank/DDBJ whole genome shotgun (WGS) entry which is preliminary data.</text>
</comment>
<protein>
    <recommendedName>
        <fullName evidence="2">Acyltransferase 3 domain-containing protein</fullName>
    </recommendedName>
</protein>
<feature type="transmembrane region" description="Helical" evidence="1">
    <location>
        <begin position="7"/>
        <end position="27"/>
    </location>
</feature>
<feature type="transmembrane region" description="Helical" evidence="1">
    <location>
        <begin position="409"/>
        <end position="431"/>
    </location>
</feature>
<name>A0ABQ5KK28_9EUKA</name>
<feature type="transmembrane region" description="Helical" evidence="1">
    <location>
        <begin position="328"/>
        <end position="347"/>
    </location>
</feature>
<evidence type="ECO:0000256" key="1">
    <source>
        <dbReference type="SAM" id="Phobius"/>
    </source>
</evidence>
<dbReference type="Pfam" id="PF01757">
    <property type="entry name" value="Acyl_transf_3"/>
    <property type="match status" value="1"/>
</dbReference>
<feature type="transmembrane region" description="Helical" evidence="1">
    <location>
        <begin position="153"/>
        <end position="177"/>
    </location>
</feature>
<feature type="transmembrane region" description="Helical" evidence="1">
    <location>
        <begin position="286"/>
        <end position="307"/>
    </location>
</feature>
<dbReference type="Proteomes" id="UP001057375">
    <property type="component" value="Unassembled WGS sequence"/>
</dbReference>
<keyword evidence="4" id="KW-1185">Reference proteome</keyword>
<feature type="domain" description="Acyltransferase 3" evidence="2">
    <location>
        <begin position="13"/>
        <end position="431"/>
    </location>
</feature>